<evidence type="ECO:0000313" key="5">
    <source>
        <dbReference type="EMBL" id="TDK45112.1"/>
    </source>
</evidence>
<accession>A0A4R5V077</accession>
<evidence type="ECO:0000259" key="4">
    <source>
        <dbReference type="SMART" id="SM00822"/>
    </source>
</evidence>
<dbReference type="InterPro" id="IPR051687">
    <property type="entry name" value="Peroxisomal_Beta-Oxidation"/>
</dbReference>
<dbReference type="Proteomes" id="UP000295301">
    <property type="component" value="Unassembled WGS sequence"/>
</dbReference>
<dbReference type="FunFam" id="3.40.50.720:FF:000084">
    <property type="entry name" value="Short-chain dehydrogenase reductase"/>
    <property type="match status" value="1"/>
</dbReference>
<gene>
    <name evidence="5" type="ORF">E1832_14680</name>
</gene>
<reference evidence="5 6" key="1">
    <citation type="submission" date="2019-03" db="EMBL/GenBank/DDBJ databases">
        <title>Ruegeria lutea sp. nov., a novel strain, isolated from marine sediment, the Masan Bay, South Korea.</title>
        <authorList>
            <person name="Kim J."/>
            <person name="Kim D.-Y."/>
            <person name="Lee S.-S."/>
        </authorList>
    </citation>
    <scope>NUCLEOTIDE SEQUENCE [LARGE SCALE GENOMIC DNA]</scope>
    <source>
        <strain evidence="5 6">318-1</strain>
    </source>
</reference>
<dbReference type="EMBL" id="SMUV01000069">
    <property type="protein sequence ID" value="TDK45112.1"/>
    <property type="molecule type" value="Genomic_DNA"/>
</dbReference>
<dbReference type="InterPro" id="IPR020904">
    <property type="entry name" value="Sc_DH/Rdtase_CS"/>
</dbReference>
<dbReference type="RefSeq" id="WP_133360517.1">
    <property type="nucleotide sequence ID" value="NZ_SMUV01000069.1"/>
</dbReference>
<feature type="domain" description="Ketoreductase" evidence="4">
    <location>
        <begin position="8"/>
        <end position="204"/>
    </location>
</feature>
<proteinExistence type="inferred from homology"/>
<dbReference type="InterPro" id="IPR057326">
    <property type="entry name" value="KR_dom"/>
</dbReference>
<dbReference type="PRINTS" id="PR00080">
    <property type="entry name" value="SDRFAMILY"/>
</dbReference>
<dbReference type="AlphaFoldDB" id="A0A4R5V077"/>
<evidence type="ECO:0000256" key="3">
    <source>
        <dbReference type="RuleBase" id="RU000363"/>
    </source>
</evidence>
<dbReference type="PROSITE" id="PS00061">
    <property type="entry name" value="ADH_SHORT"/>
    <property type="match status" value="1"/>
</dbReference>
<evidence type="ECO:0000313" key="6">
    <source>
        <dbReference type="Proteomes" id="UP000295301"/>
    </source>
</evidence>
<protein>
    <submittedName>
        <fullName evidence="5">SDR family NAD(P)-dependent oxidoreductase</fullName>
    </submittedName>
</protein>
<dbReference type="OrthoDB" id="9804774at2"/>
<dbReference type="GO" id="GO:0016491">
    <property type="term" value="F:oxidoreductase activity"/>
    <property type="evidence" value="ECO:0007669"/>
    <property type="project" value="UniProtKB-KW"/>
</dbReference>
<keyword evidence="2" id="KW-0560">Oxidoreductase</keyword>
<evidence type="ECO:0000256" key="1">
    <source>
        <dbReference type="ARBA" id="ARBA00006484"/>
    </source>
</evidence>
<dbReference type="Gene3D" id="3.40.50.720">
    <property type="entry name" value="NAD(P)-binding Rossmann-like Domain"/>
    <property type="match status" value="1"/>
</dbReference>
<comment type="similarity">
    <text evidence="1 3">Belongs to the short-chain dehydrogenases/reductases (SDR) family.</text>
</comment>
<dbReference type="Pfam" id="PF00106">
    <property type="entry name" value="adh_short"/>
    <property type="match status" value="1"/>
</dbReference>
<organism evidence="5 6">
    <name type="scientific">Antarcticimicrobium luteum</name>
    <dbReference type="NCBI Taxonomy" id="2547397"/>
    <lineage>
        <taxon>Bacteria</taxon>
        <taxon>Pseudomonadati</taxon>
        <taxon>Pseudomonadota</taxon>
        <taxon>Alphaproteobacteria</taxon>
        <taxon>Rhodobacterales</taxon>
        <taxon>Paracoccaceae</taxon>
        <taxon>Antarcticimicrobium</taxon>
    </lineage>
</organism>
<sequence length="309" mass="32614">MDIRFDGRVAIVTGAGAGLGRSHALGLAARGARVVINDLGAATDGEGRSASAASAVVDEIRAGGGEAIAHGADVADEAEIADMVDQTMTQWGRIDILVNNAGILRDKTFAKMTMDDFRKVVDVHLMGTATCTHAVWPIMREQKYGRIVLTSSASGLYGNFGQANYGAAKAAMMGLMNVLHLEGARDDIRVNTLAPTAATRMTESLMPEEALALLQPETITPGLLYLVSEIAPSRTILGAGAGCYALTRVYETEGVLLEGAQNTPEGVAAHIEAIADETGRRELTDAFQQTRKYARKAADARGLTLPWGD</sequence>
<dbReference type="PANTHER" id="PTHR45024">
    <property type="entry name" value="DEHYDROGENASES, SHORT CHAIN"/>
    <property type="match status" value="1"/>
</dbReference>
<evidence type="ECO:0000256" key="2">
    <source>
        <dbReference type="ARBA" id="ARBA00023002"/>
    </source>
</evidence>
<comment type="caution">
    <text evidence="5">The sequence shown here is derived from an EMBL/GenBank/DDBJ whole genome shotgun (WGS) entry which is preliminary data.</text>
</comment>
<dbReference type="SUPFAM" id="SSF51735">
    <property type="entry name" value="NAD(P)-binding Rossmann-fold domains"/>
    <property type="match status" value="1"/>
</dbReference>
<keyword evidence="6" id="KW-1185">Reference proteome</keyword>
<dbReference type="InterPro" id="IPR036291">
    <property type="entry name" value="NAD(P)-bd_dom_sf"/>
</dbReference>
<name>A0A4R5V077_9RHOB</name>
<dbReference type="SMART" id="SM00822">
    <property type="entry name" value="PKS_KR"/>
    <property type="match status" value="1"/>
</dbReference>
<dbReference type="PANTHER" id="PTHR45024:SF2">
    <property type="entry name" value="SCP2 DOMAIN-CONTAINING PROTEIN"/>
    <property type="match status" value="1"/>
</dbReference>
<dbReference type="PRINTS" id="PR00081">
    <property type="entry name" value="GDHRDH"/>
</dbReference>
<dbReference type="InterPro" id="IPR002347">
    <property type="entry name" value="SDR_fam"/>
</dbReference>